<feature type="transmembrane region" description="Helical" evidence="9">
    <location>
        <begin position="192"/>
        <end position="212"/>
    </location>
</feature>
<dbReference type="InterPro" id="IPR001851">
    <property type="entry name" value="ABC_transp_permease"/>
</dbReference>
<dbReference type="Pfam" id="PF02653">
    <property type="entry name" value="BPD_transp_2"/>
    <property type="match status" value="1"/>
</dbReference>
<comment type="similarity">
    <text evidence="8">Belongs to the binding-protein-dependent transport system permease family. LivHM subfamily.</text>
</comment>
<evidence type="ECO:0000313" key="10">
    <source>
        <dbReference type="EMBL" id="MEB3103937.1"/>
    </source>
</evidence>
<accession>A0ABU5ZPQ1</accession>
<name>A0ABU5ZPQ1_9BACL</name>
<evidence type="ECO:0000256" key="6">
    <source>
        <dbReference type="ARBA" id="ARBA00022989"/>
    </source>
</evidence>
<keyword evidence="5" id="KW-0029">Amino-acid transport</keyword>
<dbReference type="CDD" id="cd06582">
    <property type="entry name" value="TM_PBP1_LivH_like"/>
    <property type="match status" value="1"/>
</dbReference>
<proteinExistence type="inferred from homology"/>
<dbReference type="EMBL" id="JAYJLD010000060">
    <property type="protein sequence ID" value="MEB3103937.1"/>
    <property type="molecule type" value="Genomic_DNA"/>
</dbReference>
<evidence type="ECO:0000256" key="5">
    <source>
        <dbReference type="ARBA" id="ARBA00022970"/>
    </source>
</evidence>
<reference evidence="10" key="1">
    <citation type="submission" date="2023-12" db="EMBL/GenBank/DDBJ databases">
        <title>Fervidustalea candida gen. nov., sp. nov., a novel member of the family Paenibacillaceae isolated from a geothermal area.</title>
        <authorList>
            <person name="Li W.-J."/>
            <person name="Jiao J.-Y."/>
            <person name="Chen Y."/>
        </authorList>
    </citation>
    <scope>NUCLEOTIDE SEQUENCE</scope>
    <source>
        <strain evidence="10">SYSU GA230002</strain>
    </source>
</reference>
<feature type="transmembrane region" description="Helical" evidence="9">
    <location>
        <begin position="138"/>
        <end position="160"/>
    </location>
</feature>
<keyword evidence="11" id="KW-1185">Reference proteome</keyword>
<dbReference type="PANTHER" id="PTHR11795:SF450">
    <property type="entry name" value="ABC TRANSPORTER PERMEASE PROTEIN"/>
    <property type="match status" value="1"/>
</dbReference>
<comment type="subcellular location">
    <subcellularLocation>
        <location evidence="1">Cell membrane</location>
        <topology evidence="1">Multi-pass membrane protein</topology>
    </subcellularLocation>
</comment>
<dbReference type="Proteomes" id="UP001310386">
    <property type="component" value="Unassembled WGS sequence"/>
</dbReference>
<evidence type="ECO:0000256" key="3">
    <source>
        <dbReference type="ARBA" id="ARBA00022475"/>
    </source>
</evidence>
<organism evidence="10 11">
    <name type="scientific">Ferviditalea candida</name>
    <dbReference type="NCBI Taxonomy" id="3108399"/>
    <lineage>
        <taxon>Bacteria</taxon>
        <taxon>Bacillati</taxon>
        <taxon>Bacillota</taxon>
        <taxon>Bacilli</taxon>
        <taxon>Bacillales</taxon>
        <taxon>Paenibacillaceae</taxon>
        <taxon>Ferviditalea</taxon>
    </lineage>
</organism>
<keyword evidence="6 9" id="KW-1133">Transmembrane helix</keyword>
<keyword evidence="7 9" id="KW-0472">Membrane</keyword>
<comment type="caution">
    <text evidence="10">The sequence shown here is derived from an EMBL/GenBank/DDBJ whole genome shotgun (WGS) entry which is preliminary data.</text>
</comment>
<keyword evidence="3" id="KW-1003">Cell membrane</keyword>
<keyword evidence="2" id="KW-0813">Transport</keyword>
<evidence type="ECO:0000256" key="4">
    <source>
        <dbReference type="ARBA" id="ARBA00022692"/>
    </source>
</evidence>
<sequence length="292" mass="30498">MDFGQLMQFVITGLTIGSIYGLIAIGFVAVYNVTGVLNFAHGEFAMVGALTSISLIHAGLPLFLSIPLAIAITAFLGGMIEKTTLSPVRNASVVTLIIITLGLSIIIRGLGYILWGAYPLSMDPFSNNEPIHIWGAVLIPQSMWVFATMIVLLGGLYVFFEKTVFGAALKACVVNRKAAELMGINTKSLSTFSFIMSAAIGAVAGIVITPITSATYDMGLFLGLKGVVAMVLGGMNSLTGAVLGGLVLGLLETFAGGYVSTAYSDAISFAILILLLFFAPNGLLAKASGKRV</sequence>
<evidence type="ECO:0000256" key="8">
    <source>
        <dbReference type="ARBA" id="ARBA00037998"/>
    </source>
</evidence>
<feature type="transmembrane region" description="Helical" evidence="9">
    <location>
        <begin position="62"/>
        <end position="80"/>
    </location>
</feature>
<evidence type="ECO:0000256" key="2">
    <source>
        <dbReference type="ARBA" id="ARBA00022448"/>
    </source>
</evidence>
<feature type="transmembrane region" description="Helical" evidence="9">
    <location>
        <begin position="6"/>
        <end position="29"/>
    </location>
</feature>
<protein>
    <submittedName>
        <fullName evidence="10">Branched-chain amino acid ABC transporter permease</fullName>
    </submittedName>
</protein>
<evidence type="ECO:0000313" key="11">
    <source>
        <dbReference type="Proteomes" id="UP001310386"/>
    </source>
</evidence>
<dbReference type="PANTHER" id="PTHR11795">
    <property type="entry name" value="BRANCHED-CHAIN AMINO ACID TRANSPORT SYSTEM PERMEASE PROTEIN LIVH"/>
    <property type="match status" value="1"/>
</dbReference>
<gene>
    <name evidence="10" type="ORF">VF724_20180</name>
</gene>
<evidence type="ECO:0000256" key="7">
    <source>
        <dbReference type="ARBA" id="ARBA00023136"/>
    </source>
</evidence>
<feature type="transmembrane region" description="Helical" evidence="9">
    <location>
        <begin position="266"/>
        <end position="285"/>
    </location>
</feature>
<feature type="transmembrane region" description="Helical" evidence="9">
    <location>
        <begin position="92"/>
        <end position="118"/>
    </location>
</feature>
<dbReference type="InterPro" id="IPR052157">
    <property type="entry name" value="BCAA_transport_permease"/>
</dbReference>
<keyword evidence="4 9" id="KW-0812">Transmembrane</keyword>
<evidence type="ECO:0000256" key="9">
    <source>
        <dbReference type="SAM" id="Phobius"/>
    </source>
</evidence>
<dbReference type="RefSeq" id="WP_371756062.1">
    <property type="nucleotide sequence ID" value="NZ_JAYJLD010000060.1"/>
</dbReference>
<evidence type="ECO:0000256" key="1">
    <source>
        <dbReference type="ARBA" id="ARBA00004651"/>
    </source>
</evidence>